<evidence type="ECO:0000256" key="6">
    <source>
        <dbReference type="RuleBase" id="RU004262"/>
    </source>
</evidence>
<dbReference type="PIRSF" id="PIRSF000865">
    <property type="entry name" value="Lipoprotein_lipase_LIPH"/>
    <property type="match status" value="1"/>
</dbReference>
<evidence type="ECO:0000256" key="1">
    <source>
        <dbReference type="ARBA" id="ARBA00004613"/>
    </source>
</evidence>
<dbReference type="GO" id="GO:0052689">
    <property type="term" value="F:carboxylic ester hydrolase activity"/>
    <property type="evidence" value="ECO:0007669"/>
    <property type="project" value="InterPro"/>
</dbReference>
<evidence type="ECO:0000256" key="4">
    <source>
        <dbReference type="PIRSR" id="PIRSR000865-1"/>
    </source>
</evidence>
<comment type="similarity">
    <text evidence="2 6">Belongs to the AB hydrolase superfamily. Lipase family.</text>
</comment>
<keyword evidence="10" id="KW-1185">Reference proteome</keyword>
<dbReference type="GO" id="GO:0016042">
    <property type="term" value="P:lipid catabolic process"/>
    <property type="evidence" value="ECO:0007669"/>
    <property type="project" value="TreeGrafter"/>
</dbReference>
<dbReference type="GO" id="GO:0005615">
    <property type="term" value="C:extracellular space"/>
    <property type="evidence" value="ECO:0007669"/>
    <property type="project" value="TreeGrafter"/>
</dbReference>
<evidence type="ECO:0000313" key="9">
    <source>
        <dbReference type="EMBL" id="CAF0836889.1"/>
    </source>
</evidence>
<comment type="subcellular location">
    <subcellularLocation>
        <location evidence="1">Secreted</location>
    </subcellularLocation>
</comment>
<feature type="binding site" evidence="5">
    <location>
        <position position="254"/>
    </location>
    <ligand>
        <name>Ca(2+)</name>
        <dbReference type="ChEBI" id="CHEBI:29108"/>
    </ligand>
</feature>
<keyword evidence="3" id="KW-0964">Secreted</keyword>
<dbReference type="Gene3D" id="3.40.50.1820">
    <property type="entry name" value="alpha/beta hydrolase"/>
    <property type="match status" value="1"/>
</dbReference>
<keyword evidence="7" id="KW-0812">Transmembrane</keyword>
<comment type="caution">
    <text evidence="9">The sequence shown here is derived from an EMBL/GenBank/DDBJ whole genome shotgun (WGS) entry which is preliminary data.</text>
</comment>
<keyword evidence="7" id="KW-1133">Transmembrane helix</keyword>
<evidence type="ECO:0000256" key="5">
    <source>
        <dbReference type="PIRSR" id="PIRSR000865-2"/>
    </source>
</evidence>
<keyword evidence="5" id="KW-0106">Calcium</keyword>
<dbReference type="GO" id="GO:0046872">
    <property type="term" value="F:metal ion binding"/>
    <property type="evidence" value="ECO:0007669"/>
    <property type="project" value="UniProtKB-KW"/>
</dbReference>
<dbReference type="Proteomes" id="UP000663828">
    <property type="component" value="Unassembled WGS sequence"/>
</dbReference>
<evidence type="ECO:0000256" key="7">
    <source>
        <dbReference type="SAM" id="Phobius"/>
    </source>
</evidence>
<feature type="domain" description="Lipase" evidence="8">
    <location>
        <begin position="63"/>
        <end position="381"/>
    </location>
</feature>
<dbReference type="AlphaFoldDB" id="A0A813V3V2"/>
<protein>
    <recommendedName>
        <fullName evidence="8">Lipase domain-containing protein</fullName>
    </recommendedName>
</protein>
<dbReference type="GO" id="GO:0016298">
    <property type="term" value="F:lipase activity"/>
    <property type="evidence" value="ECO:0007669"/>
    <property type="project" value="InterPro"/>
</dbReference>
<dbReference type="InterPro" id="IPR029058">
    <property type="entry name" value="AB_hydrolase_fold"/>
</dbReference>
<dbReference type="InterPro" id="IPR033906">
    <property type="entry name" value="Lipase_N"/>
</dbReference>
<feature type="active site" description="Charge relay system" evidence="4">
    <location>
        <position position="240"/>
    </location>
</feature>
<feature type="binding site" evidence="5">
    <location>
        <position position="256"/>
    </location>
    <ligand>
        <name>Ca(2+)</name>
        <dbReference type="ChEBI" id="CHEBI:29108"/>
    </ligand>
</feature>
<dbReference type="PANTHER" id="PTHR11610">
    <property type="entry name" value="LIPASE"/>
    <property type="match status" value="1"/>
</dbReference>
<evidence type="ECO:0000256" key="2">
    <source>
        <dbReference type="ARBA" id="ARBA00010701"/>
    </source>
</evidence>
<keyword evidence="5" id="KW-0479">Metal-binding</keyword>
<name>A0A813V3V2_ADIRI</name>
<organism evidence="9 10">
    <name type="scientific">Adineta ricciae</name>
    <name type="common">Rotifer</name>
    <dbReference type="NCBI Taxonomy" id="249248"/>
    <lineage>
        <taxon>Eukaryota</taxon>
        <taxon>Metazoa</taxon>
        <taxon>Spiralia</taxon>
        <taxon>Gnathifera</taxon>
        <taxon>Rotifera</taxon>
        <taxon>Eurotatoria</taxon>
        <taxon>Bdelloidea</taxon>
        <taxon>Adinetida</taxon>
        <taxon>Adinetidae</taxon>
        <taxon>Adineta</taxon>
    </lineage>
</organism>
<dbReference type="PRINTS" id="PR00821">
    <property type="entry name" value="TAGLIPASE"/>
</dbReference>
<proteinExistence type="inferred from homology"/>
<feature type="transmembrane region" description="Helical" evidence="7">
    <location>
        <begin position="7"/>
        <end position="24"/>
    </location>
</feature>
<dbReference type="InterPro" id="IPR016272">
    <property type="entry name" value="Lipase_LIPH"/>
</dbReference>
<dbReference type="InterPro" id="IPR000734">
    <property type="entry name" value="TAG_lipase"/>
</dbReference>
<dbReference type="SUPFAM" id="SSF53474">
    <property type="entry name" value="alpha/beta-Hydrolases"/>
    <property type="match status" value="1"/>
</dbReference>
<sequence length="546" mass="59578">MCSKAGLYSVLIVVCVIFIDARLVSIQQTSDEPLAIDTISTDNAHVVPPMNRAMKSFARANTSVCYPVIGCFDNNDPYNNAALEIPQAPELIDTNFLLFTQEAPTDPEFLSYDGNDQTIAGSKLNPSRWLRIIVHGFVNNRNSIWIRPLVDELLKLKNDELSDVLVVDWGNGAKFPLYPNAASNTRLVGKQIGLLLKKLHSMKGLAYDKIHCIGHSLGAHTCGIASNTVDNQLARISGLDPAGPYFEGKNTLVRLDPTDAKFVDVLHTNTEIAFGLGLGSGEVSGHVDFYVNGGQNQPGCPSMTSLIGGLLGGQSEATFEQSSCSHSRAHGYFTESINSECSYKAYPCSNYNSFMSGECLVCPKSGCGQMGKLHDLYDLNSDAMLFLIKYLGFHSISSPGRGNMYLTTKSVSPFCGYHYLIEVTLDHNIAKTSGEIFVAIHSNYEMLANVSVTSKSNADIKAGDVFRHMFSYKADLGQVDYAIVYFNKAKSLFGWGGPKADEIVVSNLRLKSVEDPIVYTGLCGAKTKVAAYTSETILLNRDDCRH</sequence>
<feature type="active site" description="Nucleophile" evidence="4">
    <location>
        <position position="216"/>
    </location>
</feature>
<evidence type="ECO:0000259" key="8">
    <source>
        <dbReference type="Pfam" id="PF00151"/>
    </source>
</evidence>
<gene>
    <name evidence="9" type="ORF">XAT740_LOCUS4758</name>
</gene>
<dbReference type="InterPro" id="IPR013818">
    <property type="entry name" value="Lipase"/>
</dbReference>
<dbReference type="CDD" id="cd00707">
    <property type="entry name" value="Pancreat_lipase_like"/>
    <property type="match status" value="1"/>
</dbReference>
<feature type="binding site" evidence="5">
    <location>
        <position position="259"/>
    </location>
    <ligand>
        <name>Ca(2+)</name>
        <dbReference type="ChEBI" id="CHEBI:29108"/>
    </ligand>
</feature>
<dbReference type="Pfam" id="PF00151">
    <property type="entry name" value="Lipase"/>
    <property type="match status" value="1"/>
</dbReference>
<feature type="active site" description="Charge relay system" evidence="4">
    <location>
        <position position="326"/>
    </location>
</feature>
<dbReference type="EMBL" id="CAJNOR010000199">
    <property type="protein sequence ID" value="CAF0836889.1"/>
    <property type="molecule type" value="Genomic_DNA"/>
</dbReference>
<accession>A0A813V3V2</accession>
<keyword evidence="7" id="KW-0472">Membrane</keyword>
<reference evidence="9" key="1">
    <citation type="submission" date="2021-02" db="EMBL/GenBank/DDBJ databases">
        <authorList>
            <person name="Nowell W R."/>
        </authorList>
    </citation>
    <scope>NUCLEOTIDE SEQUENCE</scope>
</reference>
<evidence type="ECO:0000256" key="3">
    <source>
        <dbReference type="ARBA" id="ARBA00022525"/>
    </source>
</evidence>
<evidence type="ECO:0000313" key="10">
    <source>
        <dbReference type="Proteomes" id="UP000663828"/>
    </source>
</evidence>